<keyword evidence="4" id="KW-0288">FMN</keyword>
<organism evidence="9 10">
    <name type="scientific">Ceratitis capitata</name>
    <name type="common">Mediterranean fruit fly</name>
    <name type="synonym">Tephritis capitata</name>
    <dbReference type="NCBI Taxonomy" id="7213"/>
    <lineage>
        <taxon>Eukaryota</taxon>
        <taxon>Metazoa</taxon>
        <taxon>Ecdysozoa</taxon>
        <taxon>Arthropoda</taxon>
        <taxon>Hexapoda</taxon>
        <taxon>Insecta</taxon>
        <taxon>Pterygota</taxon>
        <taxon>Neoptera</taxon>
        <taxon>Endopterygota</taxon>
        <taxon>Diptera</taxon>
        <taxon>Brachycera</taxon>
        <taxon>Muscomorpha</taxon>
        <taxon>Tephritoidea</taxon>
        <taxon>Tephritidae</taxon>
        <taxon>Ceratitis</taxon>
        <taxon>Ceratitis</taxon>
    </lineage>
</organism>
<dbReference type="InterPro" id="IPR023465">
    <property type="entry name" value="Riboflavin_kinase_dom_sf"/>
</dbReference>
<reference evidence="9" key="1">
    <citation type="submission" date="2020-11" db="EMBL/GenBank/DDBJ databases">
        <authorList>
            <person name="Whitehead M."/>
        </authorList>
    </citation>
    <scope>NUCLEOTIDE SEQUENCE</scope>
    <source>
        <strain evidence="9">EGII</strain>
    </source>
</reference>
<dbReference type="SMART" id="SM00904">
    <property type="entry name" value="Flavokinase"/>
    <property type="match status" value="1"/>
</dbReference>
<dbReference type="PANTHER" id="PTHR22749:SF6">
    <property type="entry name" value="RIBOFLAVIN KINASE"/>
    <property type="match status" value="1"/>
</dbReference>
<comment type="pathway">
    <text evidence="1">Cofactor biosynthesis; FMN biosynthesis; FMN from riboflavin (ATP route): step 1/1.</text>
</comment>
<comment type="caution">
    <text evidence="9">The sequence shown here is derived from an EMBL/GenBank/DDBJ whole genome shotgun (WGS) entry which is preliminary data.</text>
</comment>
<keyword evidence="10" id="KW-1185">Reference proteome</keyword>
<dbReference type="GO" id="GO:0005524">
    <property type="term" value="F:ATP binding"/>
    <property type="evidence" value="ECO:0007669"/>
    <property type="project" value="UniProtKB-KW"/>
</dbReference>
<dbReference type="OrthoDB" id="276388at2759"/>
<dbReference type="Gene3D" id="2.40.30.30">
    <property type="entry name" value="Riboflavin kinase-like"/>
    <property type="match status" value="1"/>
</dbReference>
<dbReference type="GO" id="GO:0009231">
    <property type="term" value="P:riboflavin biosynthetic process"/>
    <property type="evidence" value="ECO:0007669"/>
    <property type="project" value="InterPro"/>
</dbReference>
<keyword evidence="3" id="KW-0285">Flavoprotein</keyword>
<accession>A0A811U8F6</accession>
<evidence type="ECO:0000256" key="7">
    <source>
        <dbReference type="ARBA" id="ARBA00022840"/>
    </source>
</evidence>
<evidence type="ECO:0000313" key="10">
    <source>
        <dbReference type="Proteomes" id="UP000606786"/>
    </source>
</evidence>
<dbReference type="InterPro" id="IPR015865">
    <property type="entry name" value="Riboflavin_kinase_bac/euk"/>
</dbReference>
<evidence type="ECO:0000256" key="1">
    <source>
        <dbReference type="ARBA" id="ARBA00005201"/>
    </source>
</evidence>
<dbReference type="GO" id="GO:0008531">
    <property type="term" value="F:riboflavin kinase activity"/>
    <property type="evidence" value="ECO:0007669"/>
    <property type="project" value="UniProtKB-EC"/>
</dbReference>
<evidence type="ECO:0000259" key="8">
    <source>
        <dbReference type="SMART" id="SM00904"/>
    </source>
</evidence>
<evidence type="ECO:0000256" key="6">
    <source>
        <dbReference type="ARBA" id="ARBA00022741"/>
    </source>
</evidence>
<evidence type="ECO:0000256" key="2">
    <source>
        <dbReference type="ARBA" id="ARBA00012105"/>
    </source>
</evidence>
<keyword evidence="6" id="KW-0547">Nucleotide-binding</keyword>
<dbReference type="EMBL" id="CAJHJT010000001">
    <property type="protein sequence ID" value="CAD6995552.1"/>
    <property type="molecule type" value="Genomic_DNA"/>
</dbReference>
<feature type="non-terminal residue" evidence="9">
    <location>
        <position position="1"/>
    </location>
</feature>
<dbReference type="GO" id="GO:0005739">
    <property type="term" value="C:mitochondrion"/>
    <property type="evidence" value="ECO:0007669"/>
    <property type="project" value="TreeGrafter"/>
</dbReference>
<evidence type="ECO:0000256" key="5">
    <source>
        <dbReference type="ARBA" id="ARBA00022679"/>
    </source>
</evidence>
<dbReference type="UniPathway" id="UPA00276">
    <property type="reaction ID" value="UER00406"/>
</dbReference>
<dbReference type="EC" id="2.7.1.26" evidence="2"/>
<protein>
    <recommendedName>
        <fullName evidence="2">riboflavin kinase</fullName>
        <ecNumber evidence="2">2.7.1.26</ecNumber>
    </recommendedName>
</protein>
<name>A0A811U8F6_CERCA</name>
<evidence type="ECO:0000313" key="9">
    <source>
        <dbReference type="EMBL" id="CAD6995552.1"/>
    </source>
</evidence>
<dbReference type="AlphaFoldDB" id="A0A811U8F6"/>
<evidence type="ECO:0000256" key="4">
    <source>
        <dbReference type="ARBA" id="ARBA00022643"/>
    </source>
</evidence>
<dbReference type="SUPFAM" id="SSF82114">
    <property type="entry name" value="Riboflavin kinase-like"/>
    <property type="match status" value="1"/>
</dbReference>
<proteinExistence type="predicted"/>
<dbReference type="Proteomes" id="UP000606786">
    <property type="component" value="Unassembled WGS sequence"/>
</dbReference>
<dbReference type="InterPro" id="IPR023468">
    <property type="entry name" value="Riboflavin_kinase"/>
</dbReference>
<feature type="domain" description="Riboflavin kinase" evidence="8">
    <location>
        <begin position="1"/>
        <end position="53"/>
    </location>
</feature>
<dbReference type="GO" id="GO:0009398">
    <property type="term" value="P:FMN biosynthetic process"/>
    <property type="evidence" value="ECO:0007669"/>
    <property type="project" value="UniProtKB-UniPathway"/>
</dbReference>
<keyword evidence="5" id="KW-0808">Transferase</keyword>
<keyword evidence="7" id="KW-0067">ATP-binding</keyword>
<gene>
    <name evidence="9" type="ORF">CCAP1982_LOCUS4263</name>
</gene>
<dbReference type="PANTHER" id="PTHR22749">
    <property type="entry name" value="RIBOFLAVIN KINASE/FMN ADENYLYLTRANSFERASE"/>
    <property type="match status" value="1"/>
</dbReference>
<dbReference type="Pfam" id="PF01687">
    <property type="entry name" value="Flavokinase"/>
    <property type="match status" value="1"/>
</dbReference>
<evidence type="ECO:0000256" key="3">
    <source>
        <dbReference type="ARBA" id="ARBA00022630"/>
    </source>
</evidence>
<sequence length="91" mass="10541">ETHILHKYDGDLYGHLLKVCIVGYLRPERNFESLDDLISAIQRDIEDAKKLLDNDEEKCQLQHSKFFQANHIENEKSASTHFKGENIKNGS</sequence>